<accession>A0ABN8J2I2</accession>
<reference evidence="1" key="1">
    <citation type="submission" date="2022-03" db="EMBL/GenBank/DDBJ databases">
        <authorList>
            <person name="Martin H S."/>
        </authorList>
    </citation>
    <scope>NUCLEOTIDE SEQUENCE</scope>
</reference>
<organism evidence="1 2">
    <name type="scientific">Iphiclides podalirius</name>
    <name type="common">scarce swallowtail</name>
    <dbReference type="NCBI Taxonomy" id="110791"/>
    <lineage>
        <taxon>Eukaryota</taxon>
        <taxon>Metazoa</taxon>
        <taxon>Ecdysozoa</taxon>
        <taxon>Arthropoda</taxon>
        <taxon>Hexapoda</taxon>
        <taxon>Insecta</taxon>
        <taxon>Pterygota</taxon>
        <taxon>Neoptera</taxon>
        <taxon>Endopterygota</taxon>
        <taxon>Lepidoptera</taxon>
        <taxon>Glossata</taxon>
        <taxon>Ditrysia</taxon>
        <taxon>Papilionoidea</taxon>
        <taxon>Papilionidae</taxon>
        <taxon>Papilioninae</taxon>
        <taxon>Iphiclides</taxon>
    </lineage>
</organism>
<dbReference type="EMBL" id="OW152820">
    <property type="protein sequence ID" value="CAH2074905.1"/>
    <property type="molecule type" value="Genomic_DNA"/>
</dbReference>
<feature type="non-terminal residue" evidence="1">
    <location>
        <position position="1"/>
    </location>
</feature>
<evidence type="ECO:0000313" key="2">
    <source>
        <dbReference type="Proteomes" id="UP000837857"/>
    </source>
</evidence>
<dbReference type="Proteomes" id="UP000837857">
    <property type="component" value="Chromosome 8"/>
</dbReference>
<gene>
    <name evidence="1" type="ORF">IPOD504_LOCUS16322</name>
</gene>
<protein>
    <submittedName>
        <fullName evidence="1">Uncharacterized protein</fullName>
    </submittedName>
</protein>
<sequence length="83" mass="8770">MPLADERYLRNGNDATHESSKQLILAAGEIVRCTRQLRCSLACPCVRVSVSGAGVAVCSSVCGPEVGGRFPKRVRPPELVGAC</sequence>
<name>A0ABN8J2I2_9NEOP</name>
<keyword evidence="2" id="KW-1185">Reference proteome</keyword>
<evidence type="ECO:0000313" key="1">
    <source>
        <dbReference type="EMBL" id="CAH2074905.1"/>
    </source>
</evidence>
<proteinExistence type="predicted"/>